<dbReference type="InterPro" id="IPR024185">
    <property type="entry name" value="FTHF_cligase-like_sf"/>
</dbReference>
<dbReference type="GO" id="GO:0046872">
    <property type="term" value="F:metal ion binding"/>
    <property type="evidence" value="ECO:0007669"/>
    <property type="project" value="UniProtKB-KW"/>
</dbReference>
<dbReference type="Gene3D" id="1.10.1060.10">
    <property type="entry name" value="Alpha-helical ferredoxin"/>
    <property type="match status" value="1"/>
</dbReference>
<organism evidence="9 10">
    <name type="scientific">Candidatus Contendobacter odensis Run_B_J11</name>
    <dbReference type="NCBI Taxonomy" id="1400861"/>
    <lineage>
        <taxon>Bacteria</taxon>
        <taxon>Pseudomonadati</taxon>
        <taxon>Pseudomonadota</taxon>
        <taxon>Gammaproteobacteria</taxon>
        <taxon>Candidatus Competibacteraceae</taxon>
        <taxon>Candidatus Contendibacter</taxon>
    </lineage>
</organism>
<evidence type="ECO:0000256" key="2">
    <source>
        <dbReference type="ARBA" id="ARBA00022485"/>
    </source>
</evidence>
<keyword evidence="3" id="KW-0479">Metal-binding</keyword>
<dbReference type="SUPFAM" id="SSF100950">
    <property type="entry name" value="NagB/RpiA/CoA transferase-like"/>
    <property type="match status" value="1"/>
</dbReference>
<dbReference type="InterPro" id="IPR037171">
    <property type="entry name" value="NagB/RpiA_transferase-like"/>
</dbReference>
<keyword evidence="1" id="KW-0813">Transport</keyword>
<evidence type="ECO:0000256" key="4">
    <source>
        <dbReference type="ARBA" id="ARBA00022737"/>
    </source>
</evidence>
<keyword evidence="5" id="KW-0249">Electron transport</keyword>
<evidence type="ECO:0000313" key="9">
    <source>
        <dbReference type="EMBL" id="CDH43314.1"/>
    </source>
</evidence>
<dbReference type="InterPro" id="IPR024569">
    <property type="entry name" value="LutB_C"/>
</dbReference>
<keyword evidence="6" id="KW-0408">Iron</keyword>
<accession>A0A7U7J2L9</accession>
<dbReference type="SUPFAM" id="SSF46548">
    <property type="entry name" value="alpha-helical ferredoxin"/>
    <property type="match status" value="1"/>
</dbReference>
<dbReference type="InterPro" id="IPR017900">
    <property type="entry name" value="4Fe4S_Fe_S_CS"/>
</dbReference>
<dbReference type="Gene3D" id="3.40.50.10420">
    <property type="entry name" value="NagB/RpiA/CoA transferase-like"/>
    <property type="match status" value="1"/>
</dbReference>
<sequence length="480" mass="52835">MASSVVVDFPKNFANALSNPQLRRNLRAAMDTLGMRRRAIFSDKDAFEALRAQGDAIRQRSLRQLPQLLEQLEKKCTENGIQVHWAETTTEASQICLSIIQSHHATRVIKGKSMVSEEMHLNHVLEEHGIEALETDLGEYIIQLDHETPSHIIVPAIHKNRDQIARLFHDKIPNTPYTEVVEELNAIARKVLREKFCAGEVGVSGVNFAVAETGTLCLVENEGNGRMCTTAPPVHIAVMGLEKVVERLTDVPPLLRLLTGSATGQLITTYFNMITSPRKSGEKDGPKEVHLVLLDNGRSKILADPELRQTLKCIRCGACLNHCPVYTRLGGHAYGYVYPGPIGSILTPQIEGLENAGAMASASTLCGACEEVCPVKIPITHILRRLRNESYSKTDSPNAVKGHGYKSNLAESLTWKGWALTNSAPWANVLNAKLLGLLGSQLTKLSKVELVKNWTQVRTMPKFASKSLHALAKEKGISDE</sequence>
<dbReference type="InterPro" id="IPR003741">
    <property type="entry name" value="LUD_dom"/>
</dbReference>
<dbReference type="PROSITE" id="PS51379">
    <property type="entry name" value="4FE4S_FER_2"/>
    <property type="match status" value="1"/>
</dbReference>
<dbReference type="PANTHER" id="PTHR47153:SF2">
    <property type="entry name" value="LACTATE UTILIZATION PROTEIN B"/>
    <property type="match status" value="1"/>
</dbReference>
<dbReference type="PANTHER" id="PTHR47153">
    <property type="entry name" value="LACTATE UTILIZATION PROTEIN B"/>
    <property type="match status" value="1"/>
</dbReference>
<dbReference type="RefSeq" id="WP_034430366.1">
    <property type="nucleotide sequence ID" value="NZ_CBTK010000020.1"/>
</dbReference>
<evidence type="ECO:0000256" key="6">
    <source>
        <dbReference type="ARBA" id="ARBA00023004"/>
    </source>
</evidence>
<dbReference type="OrthoDB" id="5289041at2"/>
<keyword evidence="2" id="KW-0004">4Fe-4S</keyword>
<keyword evidence="7" id="KW-0411">Iron-sulfur</keyword>
<name>A0A7U7J2L9_9GAMM</name>
<dbReference type="Pfam" id="PF11870">
    <property type="entry name" value="LutB_C"/>
    <property type="match status" value="1"/>
</dbReference>
<evidence type="ECO:0000256" key="1">
    <source>
        <dbReference type="ARBA" id="ARBA00022448"/>
    </source>
</evidence>
<dbReference type="InterPro" id="IPR004452">
    <property type="entry name" value="LutB/LldF"/>
</dbReference>
<dbReference type="Proteomes" id="UP000019184">
    <property type="component" value="Unassembled WGS sequence"/>
</dbReference>
<feature type="domain" description="4Fe-4S ferredoxin-type" evidence="8">
    <location>
        <begin position="303"/>
        <end position="332"/>
    </location>
</feature>
<dbReference type="InterPro" id="IPR009051">
    <property type="entry name" value="Helical_ferredxn"/>
</dbReference>
<evidence type="ECO:0000259" key="8">
    <source>
        <dbReference type="PROSITE" id="PS51379"/>
    </source>
</evidence>
<proteinExistence type="predicted"/>
<dbReference type="InterPro" id="IPR017896">
    <property type="entry name" value="4Fe4S_Fe-S-bd"/>
</dbReference>
<keyword evidence="4" id="KW-0677">Repeat</keyword>
<dbReference type="Pfam" id="PF02589">
    <property type="entry name" value="LUD_dom"/>
    <property type="match status" value="1"/>
</dbReference>
<evidence type="ECO:0000313" key="10">
    <source>
        <dbReference type="Proteomes" id="UP000019184"/>
    </source>
</evidence>
<evidence type="ECO:0000256" key="5">
    <source>
        <dbReference type="ARBA" id="ARBA00022982"/>
    </source>
</evidence>
<dbReference type="GO" id="GO:0051539">
    <property type="term" value="F:4 iron, 4 sulfur cluster binding"/>
    <property type="evidence" value="ECO:0007669"/>
    <property type="project" value="UniProtKB-KW"/>
</dbReference>
<dbReference type="AlphaFoldDB" id="A0A7U7J2L9"/>
<reference evidence="9 10" key="1">
    <citation type="journal article" date="2014" name="ISME J.">
        <title>Candidatus Competibacter-lineage genomes retrieved from metagenomes reveal functional metabolic diversity.</title>
        <authorList>
            <person name="McIlroy S.J."/>
            <person name="Albertsen M."/>
            <person name="Andresen E.K."/>
            <person name="Saunders A.M."/>
            <person name="Kristiansen R."/>
            <person name="Stokholm-Bjerregaard M."/>
            <person name="Nielsen K.L."/>
            <person name="Nielsen P.H."/>
        </authorList>
    </citation>
    <scope>NUCLEOTIDE SEQUENCE [LARGE SCALE GENOMIC DNA]</scope>
    <source>
        <strain evidence="9 10">Run_B_J11</strain>
    </source>
</reference>
<gene>
    <name evidence="9" type="ORF">BN874_1160011</name>
</gene>
<dbReference type="EMBL" id="CBTK010000020">
    <property type="protein sequence ID" value="CDH43314.1"/>
    <property type="molecule type" value="Genomic_DNA"/>
</dbReference>
<keyword evidence="10" id="KW-1185">Reference proteome</keyword>
<dbReference type="PROSITE" id="PS00198">
    <property type="entry name" value="4FE4S_FER_1"/>
    <property type="match status" value="1"/>
</dbReference>
<evidence type="ECO:0000256" key="7">
    <source>
        <dbReference type="ARBA" id="ARBA00023014"/>
    </source>
</evidence>
<dbReference type="NCBIfam" id="TIGR00273">
    <property type="entry name" value="LutB/LldF family L-lactate oxidation iron-sulfur protein"/>
    <property type="match status" value="1"/>
</dbReference>
<protein>
    <submittedName>
        <fullName evidence="9">Lactate utilisation protein B (LutB)</fullName>
    </submittedName>
</protein>
<comment type="caution">
    <text evidence="9">The sequence shown here is derived from an EMBL/GenBank/DDBJ whole genome shotgun (WGS) entry which is preliminary data.</text>
</comment>
<dbReference type="Pfam" id="PF13183">
    <property type="entry name" value="Fer4_8"/>
    <property type="match status" value="1"/>
</dbReference>
<evidence type="ECO:0000256" key="3">
    <source>
        <dbReference type="ARBA" id="ARBA00022723"/>
    </source>
</evidence>
<dbReference type="GO" id="GO:0006089">
    <property type="term" value="P:lactate metabolic process"/>
    <property type="evidence" value="ECO:0007669"/>
    <property type="project" value="InterPro"/>
</dbReference>